<keyword evidence="1" id="KW-0812">Transmembrane</keyword>
<name>A0A0E9QCQ7_ANGAN</name>
<protein>
    <submittedName>
        <fullName evidence="2">Uncharacterized protein</fullName>
    </submittedName>
</protein>
<sequence>MVSHIDGHAVLNKRLKYNKLLFVLISTALICVLFCLYLEGKNYSSNKTHKS</sequence>
<evidence type="ECO:0000313" key="2">
    <source>
        <dbReference type="EMBL" id="JAH14272.1"/>
    </source>
</evidence>
<organism evidence="2">
    <name type="scientific">Anguilla anguilla</name>
    <name type="common">European freshwater eel</name>
    <name type="synonym">Muraena anguilla</name>
    <dbReference type="NCBI Taxonomy" id="7936"/>
    <lineage>
        <taxon>Eukaryota</taxon>
        <taxon>Metazoa</taxon>
        <taxon>Chordata</taxon>
        <taxon>Craniata</taxon>
        <taxon>Vertebrata</taxon>
        <taxon>Euteleostomi</taxon>
        <taxon>Actinopterygii</taxon>
        <taxon>Neopterygii</taxon>
        <taxon>Teleostei</taxon>
        <taxon>Anguilliformes</taxon>
        <taxon>Anguillidae</taxon>
        <taxon>Anguilla</taxon>
    </lineage>
</organism>
<keyword evidence="1" id="KW-0472">Membrane</keyword>
<reference evidence="2" key="1">
    <citation type="submission" date="2014-11" db="EMBL/GenBank/DDBJ databases">
        <authorList>
            <person name="Amaro Gonzalez C."/>
        </authorList>
    </citation>
    <scope>NUCLEOTIDE SEQUENCE</scope>
</reference>
<dbReference type="AlphaFoldDB" id="A0A0E9QCQ7"/>
<dbReference type="EMBL" id="GBXM01094305">
    <property type="protein sequence ID" value="JAH14272.1"/>
    <property type="molecule type" value="Transcribed_RNA"/>
</dbReference>
<keyword evidence="1" id="KW-1133">Transmembrane helix</keyword>
<accession>A0A0E9QCQ7</accession>
<evidence type="ECO:0000256" key="1">
    <source>
        <dbReference type="SAM" id="Phobius"/>
    </source>
</evidence>
<proteinExistence type="predicted"/>
<feature type="transmembrane region" description="Helical" evidence="1">
    <location>
        <begin position="20"/>
        <end position="38"/>
    </location>
</feature>
<reference evidence="2" key="2">
    <citation type="journal article" date="2015" name="Fish Shellfish Immunol.">
        <title>Early steps in the European eel (Anguilla anguilla)-Vibrio vulnificus interaction in the gills: Role of the RtxA13 toxin.</title>
        <authorList>
            <person name="Callol A."/>
            <person name="Pajuelo D."/>
            <person name="Ebbesson L."/>
            <person name="Teles M."/>
            <person name="MacKenzie S."/>
            <person name="Amaro C."/>
        </authorList>
    </citation>
    <scope>NUCLEOTIDE SEQUENCE</scope>
</reference>